<dbReference type="AlphaFoldDB" id="A0A059KJ96"/>
<proteinExistence type="predicted"/>
<gene>
    <name evidence="2" type="ORF">X805_30800</name>
</gene>
<evidence type="ECO:0000313" key="3">
    <source>
        <dbReference type="Proteomes" id="UP000026714"/>
    </source>
</evidence>
<evidence type="ECO:0000256" key="1">
    <source>
        <dbReference type="SAM" id="MobiDB-lite"/>
    </source>
</evidence>
<name>A0A059KJ96_9BURK</name>
<dbReference type="EMBL" id="AZRA01000087">
    <property type="protein sequence ID" value="KDB51314.1"/>
    <property type="molecule type" value="Genomic_DNA"/>
</dbReference>
<feature type="region of interest" description="Disordered" evidence="1">
    <location>
        <begin position="24"/>
        <end position="48"/>
    </location>
</feature>
<dbReference type="Proteomes" id="UP000026714">
    <property type="component" value="Unassembled WGS sequence"/>
</dbReference>
<evidence type="ECO:0000313" key="2">
    <source>
        <dbReference type="EMBL" id="KDB51314.1"/>
    </source>
</evidence>
<protein>
    <submittedName>
        <fullName evidence="2">Uncharacterized protein</fullName>
    </submittedName>
</protein>
<feature type="compositionally biased region" description="Pro residues" evidence="1">
    <location>
        <begin position="35"/>
        <end position="48"/>
    </location>
</feature>
<keyword evidence="3" id="KW-1185">Reference proteome</keyword>
<sequence>MRVPRMSPARRARHAKIALCHWTRRSWTSNKSTPSAPPWPTSASAPPR</sequence>
<comment type="caution">
    <text evidence="2">The sequence shown here is derived from an EMBL/GenBank/DDBJ whole genome shotgun (WGS) entry which is preliminary data.</text>
</comment>
<organism evidence="2 3">
    <name type="scientific">Sphaerotilus natans subsp. natans DSM 6575</name>
    <dbReference type="NCBI Taxonomy" id="1286631"/>
    <lineage>
        <taxon>Bacteria</taxon>
        <taxon>Pseudomonadati</taxon>
        <taxon>Pseudomonadota</taxon>
        <taxon>Betaproteobacteria</taxon>
        <taxon>Burkholderiales</taxon>
        <taxon>Sphaerotilaceae</taxon>
        <taxon>Sphaerotilus</taxon>
    </lineage>
</organism>
<accession>A0A059KJ96</accession>
<reference evidence="2 3" key="1">
    <citation type="journal article" date="2014" name="FEMS Microbiol. Ecol.">
        <title>Sphaerotilus natans encrusted with nanoball-shaped Fe(III) oxide minerals formed by nitrate-reducing mixotrophic Fe(II) oxidation.</title>
        <authorList>
            <person name="Park S."/>
            <person name="Kim D.H."/>
            <person name="Lee J.H."/>
            <person name="Hur H.G."/>
        </authorList>
    </citation>
    <scope>NUCLEOTIDE SEQUENCE [LARGE SCALE GENOMIC DNA]</scope>
    <source>
        <strain evidence="2 3">DSM 6575</strain>
    </source>
</reference>